<reference evidence="2 3" key="1">
    <citation type="submission" date="2016-10" db="EMBL/GenBank/DDBJ databases">
        <title>Draft genome sequence of Coniochaeta ligniaria NRRL30616, a lignocellulolytic fungus for bioabatement of inhibitors in plant biomass hydrolysates.</title>
        <authorList>
            <consortium name="DOE Joint Genome Institute"/>
            <person name="Jimenez D.J."/>
            <person name="Hector R.E."/>
            <person name="Riley R."/>
            <person name="Sun H."/>
            <person name="Grigoriev I.V."/>
            <person name="Van Elsas J.D."/>
            <person name="Nichols N.N."/>
        </authorList>
    </citation>
    <scope>NUCLEOTIDE SEQUENCE [LARGE SCALE GENOMIC DNA]</scope>
    <source>
        <strain evidence="2 3">NRRL 30616</strain>
    </source>
</reference>
<evidence type="ECO:0000313" key="3">
    <source>
        <dbReference type="Proteomes" id="UP000182658"/>
    </source>
</evidence>
<organism evidence="2 3">
    <name type="scientific">Coniochaeta ligniaria NRRL 30616</name>
    <dbReference type="NCBI Taxonomy" id="1408157"/>
    <lineage>
        <taxon>Eukaryota</taxon>
        <taxon>Fungi</taxon>
        <taxon>Dikarya</taxon>
        <taxon>Ascomycota</taxon>
        <taxon>Pezizomycotina</taxon>
        <taxon>Sordariomycetes</taxon>
        <taxon>Sordariomycetidae</taxon>
        <taxon>Coniochaetales</taxon>
        <taxon>Coniochaetaceae</taxon>
        <taxon>Coniochaeta</taxon>
    </lineage>
</organism>
<sequence length="194" mass="20839">MPRQLRPLGQGPLLSFVTLQTAITGPLATPGEMCHVSKRSTANFTEVRNGGSKTFNQALPDMLGRRFPMFCQPSVLENRNIDIAGCSATFNGGEASSSVRRTIQPIPRLFAVITGRGMVVELRVHWRAEGQHADSGWDIWRSMTLGLCGVEEHAPAEVAEIRSMVGPPGVQRRRVAKGPAGVAAQPSAPQQASA</sequence>
<feature type="compositionally biased region" description="Low complexity" evidence="1">
    <location>
        <begin position="178"/>
        <end position="194"/>
    </location>
</feature>
<dbReference type="EMBL" id="KV875108">
    <property type="protein sequence ID" value="OIW23109.1"/>
    <property type="molecule type" value="Genomic_DNA"/>
</dbReference>
<feature type="region of interest" description="Disordered" evidence="1">
    <location>
        <begin position="167"/>
        <end position="194"/>
    </location>
</feature>
<dbReference type="AlphaFoldDB" id="A0A1J7I6P3"/>
<name>A0A1J7I6P3_9PEZI</name>
<evidence type="ECO:0000313" key="2">
    <source>
        <dbReference type="EMBL" id="OIW23109.1"/>
    </source>
</evidence>
<dbReference type="InParanoid" id="A0A1J7I6P3"/>
<gene>
    <name evidence="2" type="ORF">CONLIGDRAFT_649939</name>
</gene>
<evidence type="ECO:0000256" key="1">
    <source>
        <dbReference type="SAM" id="MobiDB-lite"/>
    </source>
</evidence>
<protein>
    <submittedName>
        <fullName evidence="2">Uncharacterized protein</fullName>
    </submittedName>
</protein>
<dbReference type="Proteomes" id="UP000182658">
    <property type="component" value="Unassembled WGS sequence"/>
</dbReference>
<accession>A0A1J7I6P3</accession>
<keyword evidence="3" id="KW-1185">Reference proteome</keyword>
<proteinExistence type="predicted"/>